<evidence type="ECO:0000313" key="3">
    <source>
        <dbReference type="Proteomes" id="UP000239872"/>
    </source>
</evidence>
<dbReference type="InterPro" id="IPR007712">
    <property type="entry name" value="RelE/ParE_toxin"/>
</dbReference>
<sequence length="99" mass="11918">MIYNVVFSDRSRKELEESWAWYEERQYGLGDRFSEAVINVIEQIETDPDKGLSRNTRFREAIVKTFPFLVIYRVDKQDKVIFIHSIFHSNRNPRGKYKV</sequence>
<reference evidence="2 3" key="1">
    <citation type="submission" date="2018-01" db="EMBL/GenBank/DDBJ databases">
        <title>A novel member of the phylum Bacteroidetes isolated from glacier ice.</title>
        <authorList>
            <person name="Liu Q."/>
            <person name="Xin Y.-H."/>
        </authorList>
    </citation>
    <scope>NUCLEOTIDE SEQUENCE [LARGE SCALE GENOMIC DNA]</scope>
    <source>
        <strain evidence="2 3">RB1R16</strain>
    </source>
</reference>
<dbReference type="OrthoDB" id="595476at2"/>
<evidence type="ECO:0000256" key="1">
    <source>
        <dbReference type="ARBA" id="ARBA00022649"/>
    </source>
</evidence>
<dbReference type="InterPro" id="IPR035093">
    <property type="entry name" value="RelE/ParE_toxin_dom_sf"/>
</dbReference>
<dbReference type="Gene3D" id="3.30.2310.20">
    <property type="entry name" value="RelE-like"/>
    <property type="match status" value="1"/>
</dbReference>
<gene>
    <name evidence="2" type="ORF">CJD36_009110</name>
</gene>
<keyword evidence="1" id="KW-1277">Toxin-antitoxin system</keyword>
<keyword evidence="3" id="KW-1185">Reference proteome</keyword>
<organism evidence="2 3">
    <name type="scientific">Flavipsychrobacter stenotrophus</name>
    <dbReference type="NCBI Taxonomy" id="2077091"/>
    <lineage>
        <taxon>Bacteria</taxon>
        <taxon>Pseudomonadati</taxon>
        <taxon>Bacteroidota</taxon>
        <taxon>Chitinophagia</taxon>
        <taxon>Chitinophagales</taxon>
        <taxon>Chitinophagaceae</taxon>
        <taxon>Flavipsychrobacter</taxon>
    </lineage>
</organism>
<accession>A0A2S7SYB7</accession>
<protein>
    <recommendedName>
        <fullName evidence="4">Type II toxin-antitoxin system RelE/ParE family toxin</fullName>
    </recommendedName>
</protein>
<dbReference type="Proteomes" id="UP000239872">
    <property type="component" value="Unassembled WGS sequence"/>
</dbReference>
<evidence type="ECO:0008006" key="4">
    <source>
        <dbReference type="Google" id="ProtNLM"/>
    </source>
</evidence>
<evidence type="ECO:0000313" key="2">
    <source>
        <dbReference type="EMBL" id="PQJ11940.1"/>
    </source>
</evidence>
<comment type="caution">
    <text evidence="2">The sequence shown here is derived from an EMBL/GenBank/DDBJ whole genome shotgun (WGS) entry which is preliminary data.</text>
</comment>
<dbReference type="RefSeq" id="WP_105038820.1">
    <property type="nucleotide sequence ID" value="NZ_PPSL01000002.1"/>
</dbReference>
<dbReference type="Pfam" id="PF05016">
    <property type="entry name" value="ParE_toxin"/>
    <property type="match status" value="1"/>
</dbReference>
<proteinExistence type="predicted"/>
<dbReference type="AlphaFoldDB" id="A0A2S7SYB7"/>
<name>A0A2S7SYB7_9BACT</name>
<dbReference type="EMBL" id="PPSL01000002">
    <property type="protein sequence ID" value="PQJ11940.1"/>
    <property type="molecule type" value="Genomic_DNA"/>
</dbReference>